<name>A0ABU0THZ6_9FLAO</name>
<proteinExistence type="predicted"/>
<gene>
    <name evidence="1" type="ORF">QE404_001821</name>
</gene>
<dbReference type="EMBL" id="JAUTAL010000001">
    <property type="protein sequence ID" value="MDQ1096674.1"/>
    <property type="molecule type" value="Genomic_DNA"/>
</dbReference>
<comment type="caution">
    <text evidence="1">The sequence shown here is derived from an EMBL/GenBank/DDBJ whole genome shotgun (WGS) entry which is preliminary data.</text>
</comment>
<keyword evidence="2" id="KW-1185">Reference proteome</keyword>
<evidence type="ECO:0000313" key="1">
    <source>
        <dbReference type="EMBL" id="MDQ1096674.1"/>
    </source>
</evidence>
<accession>A0ABU0THZ6</accession>
<evidence type="ECO:0000313" key="2">
    <source>
        <dbReference type="Proteomes" id="UP001225072"/>
    </source>
</evidence>
<organism evidence="1 2">
    <name type="scientific">Chryseobacterium camelliae</name>
    <dbReference type="NCBI Taxonomy" id="1265445"/>
    <lineage>
        <taxon>Bacteria</taxon>
        <taxon>Pseudomonadati</taxon>
        <taxon>Bacteroidota</taxon>
        <taxon>Flavobacteriia</taxon>
        <taxon>Flavobacteriales</taxon>
        <taxon>Weeksellaceae</taxon>
        <taxon>Chryseobacterium group</taxon>
        <taxon>Chryseobacterium</taxon>
    </lineage>
</organism>
<reference evidence="1 2" key="1">
    <citation type="submission" date="2023-07" db="EMBL/GenBank/DDBJ databases">
        <title>Functional and genomic diversity of the sorghum phyllosphere microbiome.</title>
        <authorList>
            <person name="Shade A."/>
        </authorList>
    </citation>
    <scope>NUCLEOTIDE SEQUENCE [LARGE SCALE GENOMIC DNA]</scope>
    <source>
        <strain evidence="1 2">SORGH_AS_1064</strain>
    </source>
</reference>
<dbReference type="Proteomes" id="UP001225072">
    <property type="component" value="Unassembled WGS sequence"/>
</dbReference>
<sequence length="125" mass="14503">MKTFDDLQSIWEDLNIKPYNHDGKIEITIMTGGDDKLVISISDKNDEDSGKSIFLKNVRIQPLTNNDFKITFIDDDNLNITFLNGKHPINNNENLMILDIPEYGKRYFEKKSGINFKYQPINLGY</sequence>
<dbReference type="RefSeq" id="WP_307449472.1">
    <property type="nucleotide sequence ID" value="NZ_JAUTAL010000001.1"/>
</dbReference>
<protein>
    <submittedName>
        <fullName evidence="1">Uncharacterized protein</fullName>
    </submittedName>
</protein>